<dbReference type="Proteomes" id="UP000597762">
    <property type="component" value="Unassembled WGS sequence"/>
</dbReference>
<dbReference type="CDD" id="cd00167">
    <property type="entry name" value="SANT"/>
    <property type="match status" value="1"/>
</dbReference>
<name>A0A812EKT6_ACAPH</name>
<keyword evidence="5" id="KW-1185">Reference proteome</keyword>
<protein>
    <recommendedName>
        <fullName evidence="3">Myb-like domain-containing protein</fullName>
    </recommendedName>
</protein>
<dbReference type="PANTHER" id="PTHR15132:SF1">
    <property type="entry name" value="SNRNA-ACTIVATING PROTEIN COMPLEX SUBUNIT 2"/>
    <property type="match status" value="1"/>
</dbReference>
<dbReference type="InterPro" id="IPR009057">
    <property type="entry name" value="Homeodomain-like_sf"/>
</dbReference>
<reference evidence="4" key="1">
    <citation type="submission" date="2021-01" db="EMBL/GenBank/DDBJ databases">
        <authorList>
            <person name="Li R."/>
            <person name="Bekaert M."/>
        </authorList>
    </citation>
    <scope>NUCLEOTIDE SEQUENCE</scope>
    <source>
        <strain evidence="4">Farmed</strain>
    </source>
</reference>
<evidence type="ECO:0000313" key="4">
    <source>
        <dbReference type="EMBL" id="CAE1322759.1"/>
    </source>
</evidence>
<dbReference type="PANTHER" id="PTHR15132">
    <property type="entry name" value="SNRNA-ACTIVATING PROTEIN COMPLEX SUBUNIT 2"/>
    <property type="match status" value="1"/>
</dbReference>
<feature type="region of interest" description="Disordered" evidence="1">
    <location>
        <begin position="364"/>
        <end position="414"/>
    </location>
</feature>
<organism evidence="4 5">
    <name type="scientific">Acanthosepion pharaonis</name>
    <name type="common">Pharaoh cuttlefish</name>
    <name type="synonym">Sepia pharaonis</name>
    <dbReference type="NCBI Taxonomy" id="158019"/>
    <lineage>
        <taxon>Eukaryota</taxon>
        <taxon>Metazoa</taxon>
        <taxon>Spiralia</taxon>
        <taxon>Lophotrochozoa</taxon>
        <taxon>Mollusca</taxon>
        <taxon>Cephalopoda</taxon>
        <taxon>Coleoidea</taxon>
        <taxon>Decapodiformes</taxon>
        <taxon>Sepiida</taxon>
        <taxon>Sepiina</taxon>
        <taxon>Sepiidae</taxon>
        <taxon>Acanthosepion</taxon>
    </lineage>
</organism>
<dbReference type="AlphaFoldDB" id="A0A812EKT6"/>
<dbReference type="Pfam" id="PF11035">
    <property type="entry name" value="SNAPC2"/>
    <property type="match status" value="1"/>
</dbReference>
<keyword evidence="2" id="KW-0812">Transmembrane</keyword>
<dbReference type="InterPro" id="IPR021281">
    <property type="entry name" value="SNAPC2"/>
</dbReference>
<keyword evidence="2" id="KW-0472">Membrane</keyword>
<dbReference type="OrthoDB" id="5990578at2759"/>
<keyword evidence="2" id="KW-1133">Transmembrane helix</keyword>
<dbReference type="GO" id="GO:0009301">
    <property type="term" value="P:snRNA transcription"/>
    <property type="evidence" value="ECO:0007669"/>
    <property type="project" value="InterPro"/>
</dbReference>
<evidence type="ECO:0000256" key="1">
    <source>
        <dbReference type="SAM" id="MobiDB-lite"/>
    </source>
</evidence>
<proteinExistence type="predicted"/>
<comment type="caution">
    <text evidence="4">The sequence shown here is derived from an EMBL/GenBank/DDBJ whole genome shotgun (WGS) entry which is preliminary data.</text>
</comment>
<feature type="compositionally biased region" description="Polar residues" evidence="1">
    <location>
        <begin position="387"/>
        <end position="409"/>
    </location>
</feature>
<feature type="compositionally biased region" description="Low complexity" evidence="1">
    <location>
        <begin position="376"/>
        <end position="386"/>
    </location>
</feature>
<evidence type="ECO:0000313" key="5">
    <source>
        <dbReference type="Proteomes" id="UP000597762"/>
    </source>
</evidence>
<feature type="region of interest" description="Disordered" evidence="1">
    <location>
        <begin position="290"/>
        <end position="331"/>
    </location>
</feature>
<feature type="transmembrane region" description="Helical" evidence="2">
    <location>
        <begin position="657"/>
        <end position="686"/>
    </location>
</feature>
<dbReference type="GO" id="GO:0016604">
    <property type="term" value="C:nuclear body"/>
    <property type="evidence" value="ECO:0007669"/>
    <property type="project" value="TreeGrafter"/>
</dbReference>
<sequence>MKPPSRKRKITNRGKDLHMEEYSRWTLSERQRLLKALEKYSPQQSSEIAKMVSTKSEADVIYYLSKLKRSLKFNTVAADTSLQRKYLKNIETWIRFTHRLVDDDEETYTTMIGKLLALYGEYCFKKNDPKTGVNFKSIYDYLAALMLGVQLPVLAPLEAALILDLLKNVASFLAQSDITLHKKFVLFNYKKYMYPNLASSGENEQSILKKLLHEALPPPCSTPSSSSSQPVEMIPTNFQREYEENILSDGTKATIVHLRRINTRSKQTKSDTNIQELDFSKSSLISEKIPAACMNKTPKNSSGTKQPTSNMSAPASAEVSNNSSSDQVPSQTKVLLLSNANTLLSFPSGGTVLQVPSGDTVLHLPKGGTITKGQDSTSVSQLSSGSTIQQGPDSANLSDEPNDSSVSQDPSRDTIQKRSILLQDPSGHCVQQQIGHTNALQRMNNTLVSQDPNGGTVQKRPIISSVLQDPNGGTVQQGASNIKVFQVAKKRLVEQGSRDASLLKEPRGNIIQKDVSNVKVIQIPSRLPKQLSSGATALRGSIPLSLFFSPSSLFPFSPLFFFSFFSLSHSFSHSFLLAFLSHYFSLPYLPVTGIVITIPRGPFKGCLLRKACNNFNTLTLRFPLLTFSYYSLSSLTLTTFLFLIPFSFYFFYLTLPFFYSFLLFSFLSFTFLFIPFSFLIIFSFLFP</sequence>
<dbReference type="GO" id="GO:0016251">
    <property type="term" value="F:RNA polymerase II general transcription initiation factor activity"/>
    <property type="evidence" value="ECO:0007669"/>
    <property type="project" value="InterPro"/>
</dbReference>
<dbReference type="SUPFAM" id="SSF46689">
    <property type="entry name" value="Homeodomain-like"/>
    <property type="match status" value="1"/>
</dbReference>
<dbReference type="SMART" id="SM00717">
    <property type="entry name" value="SANT"/>
    <property type="match status" value="1"/>
</dbReference>
<evidence type="ECO:0000256" key="2">
    <source>
        <dbReference type="SAM" id="Phobius"/>
    </source>
</evidence>
<gene>
    <name evidence="4" type="ORF">SPHA_72682</name>
</gene>
<dbReference type="Gene3D" id="1.10.10.60">
    <property type="entry name" value="Homeodomain-like"/>
    <property type="match status" value="1"/>
</dbReference>
<dbReference type="EMBL" id="CAHIKZ030005338">
    <property type="protein sequence ID" value="CAE1322759.1"/>
    <property type="molecule type" value="Genomic_DNA"/>
</dbReference>
<feature type="compositionally biased region" description="Polar residues" evidence="1">
    <location>
        <begin position="297"/>
        <end position="331"/>
    </location>
</feature>
<feature type="transmembrane region" description="Helical" evidence="2">
    <location>
        <begin position="624"/>
        <end position="651"/>
    </location>
</feature>
<dbReference type="InterPro" id="IPR001005">
    <property type="entry name" value="SANT/Myb"/>
</dbReference>
<feature type="domain" description="Myb-like" evidence="3">
    <location>
        <begin position="21"/>
        <end position="70"/>
    </location>
</feature>
<accession>A0A812EKT6</accession>
<evidence type="ECO:0000259" key="3">
    <source>
        <dbReference type="SMART" id="SM00717"/>
    </source>
</evidence>
<feature type="transmembrane region" description="Helical" evidence="2">
    <location>
        <begin position="586"/>
        <end position="603"/>
    </location>
</feature>